<accession>A0A645BFT8</accession>
<evidence type="ECO:0000313" key="1">
    <source>
        <dbReference type="EMBL" id="MPM63938.1"/>
    </source>
</evidence>
<organism evidence="1">
    <name type="scientific">bioreactor metagenome</name>
    <dbReference type="NCBI Taxonomy" id="1076179"/>
    <lineage>
        <taxon>unclassified sequences</taxon>
        <taxon>metagenomes</taxon>
        <taxon>ecological metagenomes</taxon>
    </lineage>
</organism>
<proteinExistence type="predicted"/>
<dbReference type="EMBL" id="VSSQ01019686">
    <property type="protein sequence ID" value="MPM63938.1"/>
    <property type="molecule type" value="Genomic_DNA"/>
</dbReference>
<comment type="caution">
    <text evidence="1">The sequence shown here is derived from an EMBL/GenBank/DDBJ whole genome shotgun (WGS) entry which is preliminary data.</text>
</comment>
<gene>
    <name evidence="1" type="ORF">SDC9_110823</name>
</gene>
<reference evidence="1" key="1">
    <citation type="submission" date="2019-08" db="EMBL/GenBank/DDBJ databases">
        <authorList>
            <person name="Kucharzyk K."/>
            <person name="Murdoch R.W."/>
            <person name="Higgins S."/>
            <person name="Loffler F."/>
        </authorList>
    </citation>
    <scope>NUCLEOTIDE SEQUENCE</scope>
</reference>
<name>A0A645BFT8_9ZZZZ</name>
<protein>
    <submittedName>
        <fullName evidence="1">Uncharacterized protein</fullName>
    </submittedName>
</protein>
<dbReference type="AlphaFoldDB" id="A0A645BFT8"/>
<sequence>MRSCDSERNISHGAIPFSRRGIFSTVMSIPHPLLWAISLEEERMPAAPISCIEAIRSLSRRSMQHSMSSFSSNGSPICIWGLLDFESSSSSREAKEAPAIPSRPVFEPRRTARSPFLAVCELAILSRRTKPALKAFTSGLSV</sequence>